<reference evidence="1" key="2">
    <citation type="journal article" date="2015" name="Fish Shellfish Immunol.">
        <title>Early steps in the European eel (Anguilla anguilla)-Vibrio vulnificus interaction in the gills: Role of the RtxA13 toxin.</title>
        <authorList>
            <person name="Callol A."/>
            <person name="Pajuelo D."/>
            <person name="Ebbesson L."/>
            <person name="Teles M."/>
            <person name="MacKenzie S."/>
            <person name="Amaro C."/>
        </authorList>
    </citation>
    <scope>NUCLEOTIDE SEQUENCE</scope>
</reference>
<proteinExistence type="predicted"/>
<sequence>MDQKWTCSAGSRP</sequence>
<organism evidence="1">
    <name type="scientific">Anguilla anguilla</name>
    <name type="common">European freshwater eel</name>
    <name type="synonym">Muraena anguilla</name>
    <dbReference type="NCBI Taxonomy" id="7936"/>
    <lineage>
        <taxon>Eukaryota</taxon>
        <taxon>Metazoa</taxon>
        <taxon>Chordata</taxon>
        <taxon>Craniata</taxon>
        <taxon>Vertebrata</taxon>
        <taxon>Euteleostomi</taxon>
        <taxon>Actinopterygii</taxon>
        <taxon>Neopterygii</taxon>
        <taxon>Teleostei</taxon>
        <taxon>Anguilliformes</taxon>
        <taxon>Anguillidae</taxon>
        <taxon>Anguilla</taxon>
    </lineage>
</organism>
<evidence type="ECO:0000313" key="1">
    <source>
        <dbReference type="EMBL" id="JAI05205.1"/>
    </source>
</evidence>
<reference evidence="1" key="1">
    <citation type="submission" date="2014-11" db="EMBL/GenBank/DDBJ databases">
        <authorList>
            <person name="Amaro Gonzalez C."/>
        </authorList>
    </citation>
    <scope>NUCLEOTIDE SEQUENCE</scope>
</reference>
<accession>A0A0E9XRB6</accession>
<dbReference type="EMBL" id="GBXM01003373">
    <property type="protein sequence ID" value="JAI05205.1"/>
    <property type="molecule type" value="Transcribed_RNA"/>
</dbReference>
<protein>
    <submittedName>
        <fullName evidence="1">Uncharacterized protein</fullName>
    </submittedName>
</protein>
<name>A0A0E9XRB6_ANGAN</name>